<organism evidence="2 3">
    <name type="scientific">Candidatus Scalindua rubra</name>
    <dbReference type="NCBI Taxonomy" id="1872076"/>
    <lineage>
        <taxon>Bacteria</taxon>
        <taxon>Pseudomonadati</taxon>
        <taxon>Planctomycetota</taxon>
        <taxon>Candidatus Brocadiia</taxon>
        <taxon>Candidatus Brocadiales</taxon>
        <taxon>Candidatus Scalinduaceae</taxon>
        <taxon>Candidatus Scalindua</taxon>
    </lineage>
</organism>
<evidence type="ECO:0000313" key="2">
    <source>
        <dbReference type="EMBL" id="ODS30590.1"/>
    </source>
</evidence>
<comment type="caution">
    <text evidence="2">The sequence shown here is derived from an EMBL/GenBank/DDBJ whole genome shotgun (WGS) entry which is preliminary data.</text>
</comment>
<accession>A0A1E3X4L2</accession>
<dbReference type="GO" id="GO:0003677">
    <property type="term" value="F:DNA binding"/>
    <property type="evidence" value="ECO:0007669"/>
    <property type="project" value="InterPro"/>
</dbReference>
<dbReference type="GO" id="GO:0004803">
    <property type="term" value="F:transposase activity"/>
    <property type="evidence" value="ECO:0007669"/>
    <property type="project" value="InterPro"/>
</dbReference>
<name>A0A1E3X4L2_9BACT</name>
<evidence type="ECO:0000259" key="1">
    <source>
        <dbReference type="Pfam" id="PF01797"/>
    </source>
</evidence>
<dbReference type="EMBL" id="MAYW01000203">
    <property type="protein sequence ID" value="ODS30590.1"/>
    <property type="molecule type" value="Genomic_DNA"/>
</dbReference>
<evidence type="ECO:0000313" key="3">
    <source>
        <dbReference type="Proteomes" id="UP000094056"/>
    </source>
</evidence>
<protein>
    <recommendedName>
        <fullName evidence="1">Transposase IS200-like domain-containing protein</fullName>
    </recommendedName>
</protein>
<dbReference type="SUPFAM" id="SSF143422">
    <property type="entry name" value="Transposase IS200-like"/>
    <property type="match status" value="1"/>
</dbReference>
<dbReference type="AlphaFoldDB" id="A0A1E3X4L2"/>
<sequence length="73" mass="8224">MNTASIMSTIKMDLKANDLRILKGYVSKDHVHIFVSVPPQISVLLNSILNSLKPPLHNQLPFQRPCDTILPLF</sequence>
<feature type="domain" description="Transposase IS200-like" evidence="1">
    <location>
        <begin position="9"/>
        <end position="52"/>
    </location>
</feature>
<reference evidence="2 3" key="1">
    <citation type="submission" date="2016-07" db="EMBL/GenBank/DDBJ databases">
        <title>Draft genome of Scalindua rubra, obtained from a brine-seawater interface in the Red Sea, sheds light on salt adaptation in anammox bacteria.</title>
        <authorList>
            <person name="Speth D.R."/>
            <person name="Lagkouvardos I."/>
            <person name="Wang Y."/>
            <person name="Qian P.-Y."/>
            <person name="Dutilh B.E."/>
            <person name="Jetten M.S."/>
        </authorList>
    </citation>
    <scope>NUCLEOTIDE SEQUENCE [LARGE SCALE GENOMIC DNA]</scope>
    <source>
        <strain evidence="2">BSI-1</strain>
    </source>
</reference>
<gene>
    <name evidence="2" type="ORF">SCARUB_04301</name>
</gene>
<dbReference type="Proteomes" id="UP000094056">
    <property type="component" value="Unassembled WGS sequence"/>
</dbReference>
<dbReference type="InterPro" id="IPR036515">
    <property type="entry name" value="Transposase_17_sf"/>
</dbReference>
<proteinExistence type="predicted"/>
<dbReference type="Pfam" id="PF01797">
    <property type="entry name" value="Y1_Tnp"/>
    <property type="match status" value="1"/>
</dbReference>
<dbReference type="InterPro" id="IPR002686">
    <property type="entry name" value="Transposase_17"/>
</dbReference>
<dbReference type="GO" id="GO:0006313">
    <property type="term" value="P:DNA transposition"/>
    <property type="evidence" value="ECO:0007669"/>
    <property type="project" value="InterPro"/>
</dbReference>